<evidence type="ECO:0000313" key="1">
    <source>
        <dbReference type="EMBL" id="MCW6038361.1"/>
    </source>
</evidence>
<name>A0ABT3LA27_9CYAN</name>
<protein>
    <submittedName>
        <fullName evidence="1">Uncharacterized protein</fullName>
    </submittedName>
</protein>
<proteinExistence type="predicted"/>
<comment type="caution">
    <text evidence="1">The sequence shown here is derived from an EMBL/GenBank/DDBJ whole genome shotgun (WGS) entry which is preliminary data.</text>
</comment>
<evidence type="ECO:0000313" key="2">
    <source>
        <dbReference type="Proteomes" id="UP001526426"/>
    </source>
</evidence>
<dbReference type="EMBL" id="JAIHOM010000129">
    <property type="protein sequence ID" value="MCW6038361.1"/>
    <property type="molecule type" value="Genomic_DNA"/>
</dbReference>
<accession>A0ABT3LA27</accession>
<organism evidence="1 2">
    <name type="scientific">Spirulina subsalsa FACHB-351</name>
    <dbReference type="NCBI Taxonomy" id="234711"/>
    <lineage>
        <taxon>Bacteria</taxon>
        <taxon>Bacillati</taxon>
        <taxon>Cyanobacteriota</taxon>
        <taxon>Cyanophyceae</taxon>
        <taxon>Spirulinales</taxon>
        <taxon>Spirulinaceae</taxon>
        <taxon>Spirulina</taxon>
    </lineage>
</organism>
<dbReference type="Proteomes" id="UP001526426">
    <property type="component" value="Unassembled WGS sequence"/>
</dbReference>
<gene>
    <name evidence="1" type="ORF">K4A83_19085</name>
</gene>
<dbReference type="RefSeq" id="WP_265266267.1">
    <property type="nucleotide sequence ID" value="NZ_JAIHOM010000129.1"/>
</dbReference>
<sequence length="48" mass="5595">MEVLFYPVLVESTPVQVVTTAESQPNPDPSHAETREFLWYWETLMRVA</sequence>
<reference evidence="1 2" key="1">
    <citation type="submission" date="2021-08" db="EMBL/GenBank/DDBJ databases">
        <title>Draft genome sequence of Spirulina subsalsa with high tolerance to salinity and hype-accumulation of phycocyanin.</title>
        <authorList>
            <person name="Pei H."/>
            <person name="Jiang L."/>
        </authorList>
    </citation>
    <scope>NUCLEOTIDE SEQUENCE [LARGE SCALE GENOMIC DNA]</scope>
    <source>
        <strain evidence="1 2">FACHB-351</strain>
    </source>
</reference>
<keyword evidence="2" id="KW-1185">Reference proteome</keyword>